<dbReference type="Gene3D" id="3.30.65.10">
    <property type="entry name" value="Bacterial Topoisomerase I, domain 1"/>
    <property type="match status" value="2"/>
</dbReference>
<dbReference type="GO" id="GO:0005829">
    <property type="term" value="C:cytosol"/>
    <property type="evidence" value="ECO:0007669"/>
    <property type="project" value="TreeGrafter"/>
</dbReference>
<dbReference type="InterPro" id="IPR000212">
    <property type="entry name" value="DNA_helicase_UvrD/REP"/>
</dbReference>
<dbReference type="InterPro" id="IPR013498">
    <property type="entry name" value="Topo_IA_Znf"/>
</dbReference>
<evidence type="ECO:0000313" key="12">
    <source>
        <dbReference type="EMBL" id="RDU38927.1"/>
    </source>
</evidence>
<keyword evidence="4 10" id="KW-0347">Helicase</keyword>
<dbReference type="GO" id="GO:0016887">
    <property type="term" value="F:ATP hydrolysis activity"/>
    <property type="evidence" value="ECO:0007669"/>
    <property type="project" value="RHEA"/>
</dbReference>
<dbReference type="Proteomes" id="UP000257144">
    <property type="component" value="Unassembled WGS sequence"/>
</dbReference>
<comment type="similarity">
    <text evidence="1">Belongs to the helicase family. UvrD subfamily.</text>
</comment>
<name>A0A3D8GWU3_9BACI</name>
<evidence type="ECO:0000256" key="7">
    <source>
        <dbReference type="ARBA" id="ARBA00034617"/>
    </source>
</evidence>
<dbReference type="PANTHER" id="PTHR11070:SF63">
    <property type="entry name" value="DNA HELICASE IV"/>
    <property type="match status" value="1"/>
</dbReference>
<dbReference type="Gene3D" id="3.40.50.300">
    <property type="entry name" value="P-loop containing nucleotide triphosphate hydrolases"/>
    <property type="match status" value="3"/>
</dbReference>
<keyword evidence="3 10" id="KW-0378">Hydrolase</keyword>
<evidence type="ECO:0000256" key="8">
    <source>
        <dbReference type="ARBA" id="ARBA00034808"/>
    </source>
</evidence>
<gene>
    <name evidence="12" type="ORF">DRW41_05060</name>
</gene>
<keyword evidence="2 10" id="KW-0547">Nucleotide-binding</keyword>
<evidence type="ECO:0000256" key="10">
    <source>
        <dbReference type="PROSITE-ProRule" id="PRU00560"/>
    </source>
</evidence>
<comment type="catalytic activity">
    <reaction evidence="9">
        <text>ATP + H2O = ADP + phosphate + H(+)</text>
        <dbReference type="Rhea" id="RHEA:13065"/>
        <dbReference type="ChEBI" id="CHEBI:15377"/>
        <dbReference type="ChEBI" id="CHEBI:15378"/>
        <dbReference type="ChEBI" id="CHEBI:30616"/>
        <dbReference type="ChEBI" id="CHEBI:43474"/>
        <dbReference type="ChEBI" id="CHEBI:456216"/>
        <dbReference type="EC" id="5.6.2.4"/>
    </reaction>
</comment>
<feature type="binding site" evidence="10">
    <location>
        <begin position="248"/>
        <end position="255"/>
    </location>
    <ligand>
        <name>ATP</name>
        <dbReference type="ChEBI" id="CHEBI:30616"/>
    </ligand>
</feature>
<dbReference type="Gene3D" id="3.40.91.30">
    <property type="match status" value="1"/>
</dbReference>
<evidence type="ECO:0000313" key="13">
    <source>
        <dbReference type="Proteomes" id="UP000257144"/>
    </source>
</evidence>
<protein>
    <recommendedName>
        <fullName evidence="8">DNA 3'-5' helicase</fullName>
        <ecNumber evidence="8">5.6.2.4</ecNumber>
    </recommendedName>
</protein>
<dbReference type="GO" id="GO:0003677">
    <property type="term" value="F:DNA binding"/>
    <property type="evidence" value="ECO:0007669"/>
    <property type="project" value="InterPro"/>
</dbReference>
<dbReference type="AlphaFoldDB" id="A0A3D8GWU3"/>
<evidence type="ECO:0000256" key="4">
    <source>
        <dbReference type="ARBA" id="ARBA00022806"/>
    </source>
</evidence>
<evidence type="ECO:0000256" key="6">
    <source>
        <dbReference type="ARBA" id="ARBA00023235"/>
    </source>
</evidence>
<proteinExistence type="inferred from homology"/>
<dbReference type="GO" id="GO:0005524">
    <property type="term" value="F:ATP binding"/>
    <property type="evidence" value="ECO:0007669"/>
    <property type="project" value="UniProtKB-UniRule"/>
</dbReference>
<dbReference type="GO" id="GO:0043138">
    <property type="term" value="F:3'-5' DNA helicase activity"/>
    <property type="evidence" value="ECO:0007669"/>
    <property type="project" value="UniProtKB-EC"/>
</dbReference>
<dbReference type="SUPFAM" id="SSF57783">
    <property type="entry name" value="Zinc beta-ribbon"/>
    <property type="match status" value="1"/>
</dbReference>
<evidence type="ECO:0000259" key="11">
    <source>
        <dbReference type="PROSITE" id="PS51198"/>
    </source>
</evidence>
<evidence type="ECO:0000256" key="9">
    <source>
        <dbReference type="ARBA" id="ARBA00048988"/>
    </source>
</evidence>
<keyword evidence="13" id="KW-1185">Reference proteome</keyword>
<feature type="domain" description="UvrD-like helicase ATP-binding" evidence="11">
    <location>
        <begin position="227"/>
        <end position="739"/>
    </location>
</feature>
<evidence type="ECO:0000256" key="3">
    <source>
        <dbReference type="ARBA" id="ARBA00022801"/>
    </source>
</evidence>
<dbReference type="InterPro" id="IPR014016">
    <property type="entry name" value="UvrD-like_ATP-bd"/>
</dbReference>
<dbReference type="GO" id="GO:0000725">
    <property type="term" value="P:recombinational repair"/>
    <property type="evidence" value="ECO:0007669"/>
    <property type="project" value="TreeGrafter"/>
</dbReference>
<dbReference type="PROSITE" id="PS51198">
    <property type="entry name" value="UVRD_HELICASE_ATP_BIND"/>
    <property type="match status" value="1"/>
</dbReference>
<dbReference type="InterPro" id="IPR027417">
    <property type="entry name" value="P-loop_NTPase"/>
</dbReference>
<dbReference type="PANTHER" id="PTHR11070">
    <property type="entry name" value="UVRD / RECB / PCRA DNA HELICASE FAMILY MEMBER"/>
    <property type="match status" value="1"/>
</dbReference>
<dbReference type="InterPro" id="IPR014017">
    <property type="entry name" value="DNA_helicase_UvrD-like_C"/>
</dbReference>
<comment type="catalytic activity">
    <reaction evidence="7">
        <text>Couples ATP hydrolysis with the unwinding of duplex DNA by translocating in the 3'-5' direction.</text>
        <dbReference type="EC" id="5.6.2.4"/>
    </reaction>
</comment>
<keyword evidence="5 10" id="KW-0067">ATP-binding</keyword>
<evidence type="ECO:0000256" key="1">
    <source>
        <dbReference type="ARBA" id="ARBA00009922"/>
    </source>
</evidence>
<evidence type="ECO:0000256" key="5">
    <source>
        <dbReference type="ARBA" id="ARBA00022840"/>
    </source>
</evidence>
<dbReference type="InterPro" id="IPR013986">
    <property type="entry name" value="DExx_box_DNA_helicase_dom_sf"/>
</dbReference>
<dbReference type="GO" id="GO:0003916">
    <property type="term" value="F:DNA topoisomerase activity"/>
    <property type="evidence" value="ECO:0007669"/>
    <property type="project" value="InterPro"/>
</dbReference>
<evidence type="ECO:0000256" key="2">
    <source>
        <dbReference type="ARBA" id="ARBA00022741"/>
    </source>
</evidence>
<accession>A0A3D8GWU3</accession>
<dbReference type="Pfam" id="PF13361">
    <property type="entry name" value="UvrD_C"/>
    <property type="match status" value="1"/>
</dbReference>
<dbReference type="SUPFAM" id="SSF52540">
    <property type="entry name" value="P-loop containing nucleoside triphosphate hydrolases"/>
    <property type="match status" value="1"/>
</dbReference>
<keyword evidence="6" id="KW-0413">Isomerase</keyword>
<sequence length="1035" mass="121402">MFVGGEGMPDNSLFKTIMSFLILLRNKPALKRELQKMFEANKEIESIIYKIEYSPIFIPVEYCEEVKVKQAESIFKANQMNIFHSSKKAKEYIYRYLSESKSEDISRLEADYIVVCSLYLDKVNSLEVKIRETNEKLEQHYKAVATFNKLIEDQPRYISNSDFHKIKGENIATYTFFHKNNPNRSDVAQFLEIFKKFDKEFTTKYNEAFVKKELVEKDEFFSDIDGKSLDQQQRRAIITDEDGNLIVAGAGSGKTLTISGKVKYLVETKDVNPEEILLVSFTRKAAEEMRERIKNKLDIDVDVNTFHSLGRKIIAKEKSRMPDVEENAVQIIKGYFETEMYDDPTQLKRMIEYFGYYLNIPIDIEEFENLGQAFHYQKNLDLQTLRSKYEGQLLEQGEPGYFDDRGQMEFESIKNGVRYVKEKTEEWRQRRLTIAGEKVKSLEEVMVANFLFLNGIDYVYEENYPFNTATETYRQYKPDFYLPEYGIYIEHFGITKEGTAPWLSEFEERKYIEGIEWKRQVHNENQTELVETYSYWNKDGMLLELLRRRLLERGVEFKEVDFIDIFNKIYDTENSNHFDEFIKFITSFINLFKSNGYQAEMFDEFIKGLNNKNLFFYNRTKLFLEITKPVYSFYQGQLTKINKIDFNDMINLATDAVLKGKVNFPYKYIIIDEYQDVSVSRFNLINQIRKITGAKVLAVGDDWQSIFRFAGSDINLFTKFKKYFEHSEMLKIENTYRNSQELINVAGSFVMKNRKQISKNLTSNKRNNDPLKLYGYIGEEVYRTLKYVIEEIVEEYGEKAEIMLLGRNNFDIQVVGKDEEFKVIPTKDGVKIRHNKYPGLSMFFLTAHKSKGLEAENVIIINASNGNTGFPNRMADDPILSLVLTAPDEFLFAEERRLFYVAMTRTKNNTYILIPDMNMSSFVKELKDSYSINYKIIEGNTIVSDNPKCPRCIEGHLMLRENNSSKERFLGCSNYPLCEHTIKDIRVMENPIKCTSCGGYLVRRKGPRGEFYGCSNFKDGCRNTKDIKESITSWW</sequence>
<dbReference type="Pfam" id="PF00580">
    <property type="entry name" value="UvrD-helicase"/>
    <property type="match status" value="1"/>
</dbReference>
<dbReference type="Gene3D" id="1.10.10.160">
    <property type="match status" value="1"/>
</dbReference>
<comment type="caution">
    <text evidence="12">The sequence shown here is derived from an EMBL/GenBank/DDBJ whole genome shotgun (WGS) entry which is preliminary data.</text>
</comment>
<dbReference type="EC" id="5.6.2.4" evidence="8"/>
<dbReference type="GO" id="GO:0006265">
    <property type="term" value="P:DNA topological change"/>
    <property type="evidence" value="ECO:0007669"/>
    <property type="project" value="InterPro"/>
</dbReference>
<reference evidence="12 13" key="1">
    <citation type="submission" date="2018-07" db="EMBL/GenBank/DDBJ databases">
        <title>Bacillus sp. YLB-04 draft genome sequence.</title>
        <authorList>
            <person name="Yu L."/>
            <person name="Tang X."/>
        </authorList>
    </citation>
    <scope>NUCLEOTIDE SEQUENCE [LARGE SCALE GENOMIC DNA]</scope>
    <source>
        <strain evidence="12 13">YLB-04</strain>
    </source>
</reference>
<dbReference type="GO" id="GO:0005694">
    <property type="term" value="C:chromosome"/>
    <property type="evidence" value="ECO:0007669"/>
    <property type="project" value="InterPro"/>
</dbReference>
<dbReference type="Pfam" id="PF01396">
    <property type="entry name" value="Zn_ribbon_Top1"/>
    <property type="match status" value="2"/>
</dbReference>
<dbReference type="OrthoDB" id="9809039at2"/>
<dbReference type="EMBL" id="QNQT01000001">
    <property type="protein sequence ID" value="RDU38927.1"/>
    <property type="molecule type" value="Genomic_DNA"/>
</dbReference>
<organism evidence="12 13">
    <name type="scientific">Neobacillus piezotolerans</name>
    <dbReference type="NCBI Taxonomy" id="2259171"/>
    <lineage>
        <taxon>Bacteria</taxon>
        <taxon>Bacillati</taxon>
        <taxon>Bacillota</taxon>
        <taxon>Bacilli</taxon>
        <taxon>Bacillales</taxon>
        <taxon>Bacillaceae</taxon>
        <taxon>Neobacillus</taxon>
    </lineage>
</organism>